<dbReference type="EMBL" id="KX349291">
    <property type="protein sequence ID" value="AOO11523.1"/>
    <property type="molecule type" value="Genomic_DNA"/>
</dbReference>
<evidence type="ECO:0000259" key="1">
    <source>
        <dbReference type="Pfam" id="PF13640"/>
    </source>
</evidence>
<dbReference type="Proteomes" id="UP000221709">
    <property type="component" value="Segment"/>
</dbReference>
<accession>A0A127KMW4</accession>
<dbReference type="EMBL" id="KX349293">
    <property type="protein sequence ID" value="AOO11988.1"/>
    <property type="molecule type" value="Genomic_DNA"/>
</dbReference>
<protein>
    <recommendedName>
        <fullName evidence="1">Prolyl 4-hydroxylase alpha subunit Fe(2+) 2OG dioxygenase domain-containing protein</fullName>
    </recommendedName>
</protein>
<dbReference type="Proteomes" id="UP000226130">
    <property type="component" value="Segment"/>
</dbReference>
<proteinExistence type="predicted"/>
<gene>
    <name evidence="3" type="ORF">ES420910_042</name>
    <name evidence="4" type="ORF">Np200711_042</name>
    <name evidence="5" type="ORF">Np420711_042</name>
    <name evidence="6" type="ORF">Sn130910_042</name>
    <name evidence="2" type="ORF">W270710_045</name>
</gene>
<evidence type="ECO:0000313" key="7">
    <source>
        <dbReference type="Proteomes" id="UP000221709"/>
    </source>
</evidence>
<evidence type="ECO:0000313" key="4">
    <source>
        <dbReference type="EMBL" id="AOO11988.1"/>
    </source>
</evidence>
<reference evidence="2 9" key="2">
    <citation type="submission" date="2016-01" db="EMBL/GenBank/DDBJ databases">
        <title>The genomic content and context of auxiliary metabolic genes in marine cyanophages.</title>
        <authorList>
            <person name="Marston M.F."/>
            <person name="Martiny J.B.H."/>
            <person name="Crummett L.T."/>
        </authorList>
    </citation>
    <scope>NUCLEOTIDE SEQUENCE [LARGE SCALE GENOMIC DNA]</scope>
    <source>
        <strain evidence="2">W2_07_0710</strain>
    </source>
</reference>
<evidence type="ECO:0000313" key="2">
    <source>
        <dbReference type="EMBL" id="AMO43289.1"/>
    </source>
</evidence>
<organism evidence="2 9">
    <name type="scientific">Cyanophage S-RIM44</name>
    <dbReference type="NCBI Taxonomy" id="1278485"/>
    <lineage>
        <taxon>Viruses</taxon>
        <taxon>Duplodnaviria</taxon>
        <taxon>Heunggongvirae</taxon>
        <taxon>Uroviricota</taxon>
        <taxon>Caudoviricetes</taxon>
        <taxon>Pantevenvirales</taxon>
        <taxon>Kyanoviridae</taxon>
        <taxon>Vellamovirus</taxon>
        <taxon>Vellamovirus rhodeisland44</taxon>
    </lineage>
</organism>
<dbReference type="Proteomes" id="UP000225786">
    <property type="component" value="Segment"/>
</dbReference>
<dbReference type="EMBL" id="KX349294">
    <property type="protein sequence ID" value="AOO12224.1"/>
    <property type="molecule type" value="Genomic_DNA"/>
</dbReference>
<sequence length="171" mass="20145">METYDQIFGEYDFAQIIEDMARPQWSYGHASVSKNHDIPFWEMKLDNEQFYNDYLLNIIRDVTNEPDLELERVYANGHVYGDKAMPHTDGHYDDCRTFLLYANHMWEHTWGGKTAFQGSDGKWTYAEPAPNKAVFFNGRMTHYAEEVSRTFNSLRVTIAWKLNGATRKLHY</sequence>
<dbReference type="Gene3D" id="2.60.120.620">
    <property type="entry name" value="q2cbj1_9rhob like domain"/>
    <property type="match status" value="1"/>
</dbReference>
<reference evidence="7 8" key="1">
    <citation type="journal article" date="2016" name="Environ. Microbiol.">
        <title>Genomic diversification of marine cyanophages into stable ecotypes.</title>
        <authorList>
            <person name="Marston M.F."/>
            <person name="Martiny J.B."/>
        </authorList>
    </citation>
    <scope>NUCLEOTIDE SEQUENCE [LARGE SCALE GENOMIC DNA]</scope>
    <source>
        <strain evidence="3">ES_42_0910</strain>
        <strain evidence="4">Np_20_0711</strain>
        <strain evidence="5">Np_42_0711</strain>
        <strain evidence="6">Sn_13_0910</strain>
    </source>
</reference>
<dbReference type="Proteomes" id="UP000225178">
    <property type="component" value="Segment"/>
</dbReference>
<dbReference type="EMBL" id="KX349296">
    <property type="protein sequence ID" value="AOO12689.1"/>
    <property type="molecule type" value="Genomic_DNA"/>
</dbReference>
<dbReference type="Proteomes" id="UP000223571">
    <property type="component" value="Segment"/>
</dbReference>
<evidence type="ECO:0000313" key="9">
    <source>
        <dbReference type="Proteomes" id="UP000225786"/>
    </source>
</evidence>
<evidence type="ECO:0000313" key="8">
    <source>
        <dbReference type="Proteomes" id="UP000223571"/>
    </source>
</evidence>
<dbReference type="InterPro" id="IPR044862">
    <property type="entry name" value="Pro_4_hyd_alph_FE2OG_OXY"/>
</dbReference>
<evidence type="ECO:0000313" key="6">
    <source>
        <dbReference type="EMBL" id="AOO12689.1"/>
    </source>
</evidence>
<name>A0A127KMW4_9CAUD</name>
<keyword evidence="7" id="KW-1185">Reference proteome</keyword>
<evidence type="ECO:0000313" key="5">
    <source>
        <dbReference type="EMBL" id="AOO12224.1"/>
    </source>
</evidence>
<feature type="domain" description="Prolyl 4-hydroxylase alpha subunit Fe(2+) 2OG dioxygenase" evidence="1">
    <location>
        <begin position="78"/>
        <end position="150"/>
    </location>
</feature>
<dbReference type="EMBL" id="KU594607">
    <property type="protein sequence ID" value="AMO43289.1"/>
    <property type="molecule type" value="Genomic_DNA"/>
</dbReference>
<evidence type="ECO:0000313" key="3">
    <source>
        <dbReference type="EMBL" id="AOO11523.1"/>
    </source>
</evidence>
<dbReference type="Pfam" id="PF13640">
    <property type="entry name" value="2OG-FeII_Oxy_3"/>
    <property type="match status" value="1"/>
</dbReference>